<keyword evidence="3" id="KW-1185">Reference proteome</keyword>
<evidence type="ECO:0000313" key="3">
    <source>
        <dbReference type="Proteomes" id="UP000009328"/>
    </source>
</evidence>
<dbReference type="AlphaFoldDB" id="K0KBQ8"/>
<organism evidence="2 3">
    <name type="scientific">Wickerhamomyces ciferrii (strain ATCC 14091 / BCRC 22168 / CBS 111 / JCM 3599 / NBRC 0793 / NRRL Y-1031 F-60-10)</name>
    <name type="common">Yeast</name>
    <name type="synonym">Pichia ciferrii</name>
    <dbReference type="NCBI Taxonomy" id="1206466"/>
    <lineage>
        <taxon>Eukaryota</taxon>
        <taxon>Fungi</taxon>
        <taxon>Dikarya</taxon>
        <taxon>Ascomycota</taxon>
        <taxon>Saccharomycotina</taxon>
        <taxon>Saccharomycetes</taxon>
        <taxon>Phaffomycetales</taxon>
        <taxon>Wickerhamomycetaceae</taxon>
        <taxon>Wickerhamomyces</taxon>
    </lineage>
</organism>
<proteinExistence type="predicted"/>
<evidence type="ECO:0000313" key="2">
    <source>
        <dbReference type="EMBL" id="CCH42495.1"/>
    </source>
</evidence>
<dbReference type="HOGENOM" id="CLU_628822_0_0_1"/>
<dbReference type="InParanoid" id="K0KBQ8"/>
<evidence type="ECO:0000256" key="1">
    <source>
        <dbReference type="SAM" id="MobiDB-lite"/>
    </source>
</evidence>
<gene>
    <name evidence="2" type="ORF">BN7_2040</name>
</gene>
<dbReference type="Proteomes" id="UP000009328">
    <property type="component" value="Unassembled WGS sequence"/>
</dbReference>
<comment type="caution">
    <text evidence="2">The sequence shown here is derived from an EMBL/GenBank/DDBJ whole genome shotgun (WGS) entry which is preliminary data.</text>
</comment>
<protein>
    <submittedName>
        <fullName evidence="2">Uncharacterized protein</fullName>
    </submittedName>
</protein>
<sequence length="436" mass="50142">MSGTQSQDEASVEESSGSKHFKNFHREYDEIKDHIDATPMKYREAKLFFKDNKTRLMNSLKCEIIKELHQVRFWRLFDARDEDAGVSKIHINQGLLYMMCKELTSIEPSEIDSSNNGSEHWVHHLQNIILVIPSAIVTPKIINFEENVTTDGDNSLVEGVNTKPSVDEGKSKSNEASGLDDITSLNDTLENYFGHAIFQDENGTLKSESYTRYNINGLNPEVESEEYDDVHLKQLENPSISAFGSDELLKMIKKVDKELVKSMKLKSYEDILDYFKIEFNQLIISRNTDRPHHLTLPSKSDLSYGFRNDLIKPITSLMIFSSSTDGLNKVFDMQNGYKYGYTSPLFENFTKNCQIEMQNNKGTVYSKLQKEPDSVTTYKRRPMFYQEDMLPSIIHSGPDESLKCSLETNTIFKKTFRNNIVHNILNFSKFGIITNF</sequence>
<name>K0KBQ8_WICCF</name>
<dbReference type="EMBL" id="CAIF01000047">
    <property type="protein sequence ID" value="CCH42495.1"/>
    <property type="molecule type" value="Genomic_DNA"/>
</dbReference>
<feature type="region of interest" description="Disordered" evidence="1">
    <location>
        <begin position="153"/>
        <end position="179"/>
    </location>
</feature>
<accession>K0KBQ8</accession>
<reference evidence="2 3" key="1">
    <citation type="journal article" date="2012" name="Eukaryot. Cell">
        <title>Draft genome sequence of Wickerhamomyces ciferrii NRRL Y-1031 F-60-10.</title>
        <authorList>
            <person name="Schneider J."/>
            <person name="Andrea H."/>
            <person name="Blom J."/>
            <person name="Jaenicke S."/>
            <person name="Ruckert C."/>
            <person name="Schorsch C."/>
            <person name="Szczepanowski R."/>
            <person name="Farwick M."/>
            <person name="Goesmann A."/>
            <person name="Puhler A."/>
            <person name="Schaffer S."/>
            <person name="Tauch A."/>
            <person name="Kohler T."/>
            <person name="Brinkrolf K."/>
        </authorList>
    </citation>
    <scope>NUCLEOTIDE SEQUENCE [LARGE SCALE GENOMIC DNA]</scope>
    <source>
        <strain evidence="3">ATCC 14091 / BCRC 22168 / CBS 111 / JCM 3599 / NBRC 0793 / NRRL Y-1031 F-60-10</strain>
    </source>
</reference>